<dbReference type="InterPro" id="IPR032616">
    <property type="entry name" value="DUF4886"/>
</dbReference>
<dbReference type="OrthoDB" id="265974at2"/>
<dbReference type="Pfam" id="PF16227">
    <property type="entry name" value="DUF4886"/>
    <property type="match status" value="1"/>
</dbReference>
<dbReference type="RefSeq" id="WP_105723145.1">
    <property type="nucleotide sequence ID" value="NZ_PVBS01000001.1"/>
</dbReference>
<dbReference type="Gene3D" id="3.40.50.1110">
    <property type="entry name" value="SGNH hydrolase"/>
    <property type="match status" value="1"/>
</dbReference>
<name>A0A2S9JSX2_9SPHI</name>
<dbReference type="EMBL" id="PVBS01000001">
    <property type="protein sequence ID" value="PRD56385.1"/>
    <property type="molecule type" value="Genomic_DNA"/>
</dbReference>
<gene>
    <name evidence="2" type="ORF">C5749_03765</name>
</gene>
<evidence type="ECO:0000259" key="1">
    <source>
        <dbReference type="Pfam" id="PF16227"/>
    </source>
</evidence>
<dbReference type="AlphaFoldDB" id="A0A2S9JSX2"/>
<comment type="caution">
    <text evidence="2">The sequence shown here is derived from an EMBL/GenBank/DDBJ whole genome shotgun (WGS) entry which is preliminary data.</text>
</comment>
<protein>
    <recommendedName>
        <fullName evidence="1">DUF4886 domain-containing protein</fullName>
    </recommendedName>
</protein>
<dbReference type="PROSITE" id="PS51257">
    <property type="entry name" value="PROKAR_LIPOPROTEIN"/>
    <property type="match status" value="1"/>
</dbReference>
<proteinExistence type="predicted"/>
<evidence type="ECO:0000313" key="3">
    <source>
        <dbReference type="Proteomes" id="UP000238642"/>
    </source>
</evidence>
<organism evidence="2 3">
    <name type="scientific">Sphingobacterium gobiense</name>
    <dbReference type="NCBI Taxonomy" id="1382456"/>
    <lineage>
        <taxon>Bacteria</taxon>
        <taxon>Pseudomonadati</taxon>
        <taxon>Bacteroidota</taxon>
        <taxon>Sphingobacteriia</taxon>
        <taxon>Sphingobacteriales</taxon>
        <taxon>Sphingobacteriaceae</taxon>
        <taxon>Sphingobacterium</taxon>
    </lineage>
</organism>
<dbReference type="InterPro" id="IPR036514">
    <property type="entry name" value="SGNH_hydro_sf"/>
</dbReference>
<keyword evidence="3" id="KW-1185">Reference proteome</keyword>
<evidence type="ECO:0000313" key="2">
    <source>
        <dbReference type="EMBL" id="PRD56385.1"/>
    </source>
</evidence>
<feature type="domain" description="DUF4886" evidence="1">
    <location>
        <begin position="47"/>
        <end position="289"/>
    </location>
</feature>
<dbReference type="GO" id="GO:0016788">
    <property type="term" value="F:hydrolase activity, acting on ester bonds"/>
    <property type="evidence" value="ECO:0007669"/>
    <property type="project" value="UniProtKB-ARBA"/>
</dbReference>
<sequence length="498" mass="54845">MKRHIYTGLLLLFGVLAGTFTFSSCQKMERPTMGEIIPDPEDDGSIRILAIGNSFSEDALEEHLYGLFDAAGITVTIGNLYIGGASFYNHESNIRQNRDAYSFRKVNRDGEKTTTAGYTIHRALSEENWTHISFQQVSDSSGLYNTWAARLPFIFDYVAPRAKNPDAKFLLHQTWAYAQNSTHAGFPNYDNDQMKMYEAIVDAVDRAKDLVDIDFIVPAGTAIQNVRTSIIGDNVTRDGYHLNNGIGRYTAACVWFEAITGQSVIGNSYKPAGMSDYEAEIAQHAAHAAITTPLEVTDMVNYKDWGGSFDFIDPIYLDFGQAAGADGWNGVTSPLDGFSITNLRDHHGEFTGVSFVIEERFNGVNTDGVAQTTTDFNMPESVARRSYFGNAGGAFGGMLIEKSVVRFYGLDPEKSYDLCYYGSRNNVSDNRETFYTAKGANEKTTLLNTSNNSTDIACTNGIRPNADGEITVTIGAGPNNTNGTKFFYITSMRIQPSN</sequence>
<dbReference type="Proteomes" id="UP000238642">
    <property type="component" value="Unassembled WGS sequence"/>
</dbReference>
<accession>A0A2S9JSX2</accession>
<reference evidence="2 3" key="1">
    <citation type="submission" date="2018-02" db="EMBL/GenBank/DDBJ databases">
        <title>The draft genome of Sphingobacterium gobiense H7.</title>
        <authorList>
            <person name="Li L."/>
            <person name="Liu L."/>
            <person name="Zhang X."/>
            <person name="Wang T."/>
            <person name="Liang L."/>
        </authorList>
    </citation>
    <scope>NUCLEOTIDE SEQUENCE [LARGE SCALE GENOMIC DNA]</scope>
    <source>
        <strain evidence="2 3">ACCC 05757</strain>
    </source>
</reference>